<reference evidence="1" key="1">
    <citation type="submission" date="2020-04" db="EMBL/GenBank/DDBJ databases">
        <title>Draft genome resource of the tomato pathogen Pseudocercospora fuligena.</title>
        <authorList>
            <person name="Zaccaron A."/>
        </authorList>
    </citation>
    <scope>NUCLEOTIDE SEQUENCE</scope>
    <source>
        <strain evidence="1">PF001</strain>
    </source>
</reference>
<evidence type="ECO:0000313" key="1">
    <source>
        <dbReference type="EMBL" id="KAF7193180.1"/>
    </source>
</evidence>
<sequence>MASSSRSPLIRDLQPLPEVNLVNSLADGLKSLSLETAEVEVRKRKQRSAAQDKGESPIQSSAAKVFAVFELAEQILEDVRPQDLFIWKRVSTAFRDVINESARLQKNLYIPAACSEELSPFYVPAVLPEFMFDWHTDRKKQAWYRPYPELKQGELEVASIYDAPEAKDDTEYTWKLLSVAKPPVKRVTMFVHKSCFTIVHAEEIKQDDGVTVGDLVGAATRYIAPFRQHKFPYRFRFVLRNE</sequence>
<keyword evidence="2" id="KW-1185">Reference proteome</keyword>
<dbReference type="Proteomes" id="UP000660729">
    <property type="component" value="Unassembled WGS sequence"/>
</dbReference>
<evidence type="ECO:0008006" key="3">
    <source>
        <dbReference type="Google" id="ProtNLM"/>
    </source>
</evidence>
<organism evidence="1 2">
    <name type="scientific">Pseudocercospora fuligena</name>
    <dbReference type="NCBI Taxonomy" id="685502"/>
    <lineage>
        <taxon>Eukaryota</taxon>
        <taxon>Fungi</taxon>
        <taxon>Dikarya</taxon>
        <taxon>Ascomycota</taxon>
        <taxon>Pezizomycotina</taxon>
        <taxon>Dothideomycetes</taxon>
        <taxon>Dothideomycetidae</taxon>
        <taxon>Mycosphaerellales</taxon>
        <taxon>Mycosphaerellaceae</taxon>
        <taxon>Pseudocercospora</taxon>
    </lineage>
</organism>
<comment type="caution">
    <text evidence="1">The sequence shown here is derived from an EMBL/GenBank/DDBJ whole genome shotgun (WGS) entry which is preliminary data.</text>
</comment>
<dbReference type="EMBL" id="JABCIY010000092">
    <property type="protein sequence ID" value="KAF7193180.1"/>
    <property type="molecule type" value="Genomic_DNA"/>
</dbReference>
<dbReference type="OrthoDB" id="3646182at2759"/>
<evidence type="ECO:0000313" key="2">
    <source>
        <dbReference type="Proteomes" id="UP000660729"/>
    </source>
</evidence>
<name>A0A8H6VIT1_9PEZI</name>
<proteinExistence type="predicted"/>
<gene>
    <name evidence="1" type="ORF">HII31_05524</name>
</gene>
<dbReference type="AlphaFoldDB" id="A0A8H6VIT1"/>
<protein>
    <recommendedName>
        <fullName evidence="3">F-box domain-containing protein</fullName>
    </recommendedName>
</protein>
<accession>A0A8H6VIT1</accession>